<dbReference type="InterPro" id="IPR029154">
    <property type="entry name" value="HIBADH-like_NADP-bd"/>
</dbReference>
<dbReference type="EMBL" id="JAAGRN010000001">
    <property type="protein sequence ID" value="NDY81664.1"/>
    <property type="molecule type" value="Genomic_DNA"/>
</dbReference>
<feature type="domain" description="6-phosphogluconate dehydrogenase NADP-binding" evidence="4">
    <location>
        <begin position="2"/>
        <end position="160"/>
    </location>
</feature>
<evidence type="ECO:0000259" key="5">
    <source>
        <dbReference type="Pfam" id="PF14833"/>
    </source>
</evidence>
<protein>
    <submittedName>
        <fullName evidence="6">NAD(P)-dependent oxidoreductase</fullName>
    </submittedName>
</protein>
<dbReference type="PANTHER" id="PTHR22981:SF7">
    <property type="entry name" value="3-HYDROXYISOBUTYRATE DEHYDROGENASE, MITOCHONDRIAL"/>
    <property type="match status" value="1"/>
</dbReference>
<dbReference type="AlphaFoldDB" id="A0A6B2QWM2"/>
<dbReference type="Gene3D" id="3.40.50.720">
    <property type="entry name" value="NAD(P)-binding Rossmann-like Domain"/>
    <property type="match status" value="1"/>
</dbReference>
<dbReference type="GO" id="GO:0051287">
    <property type="term" value="F:NAD binding"/>
    <property type="evidence" value="ECO:0007669"/>
    <property type="project" value="InterPro"/>
</dbReference>
<dbReference type="InterPro" id="IPR008927">
    <property type="entry name" value="6-PGluconate_DH-like_C_sf"/>
</dbReference>
<dbReference type="Pfam" id="PF03446">
    <property type="entry name" value="NAD_binding_2"/>
    <property type="match status" value="1"/>
</dbReference>
<dbReference type="InterPro" id="IPR013328">
    <property type="entry name" value="6PGD_dom2"/>
</dbReference>
<evidence type="ECO:0000313" key="6">
    <source>
        <dbReference type="EMBL" id="NDY81664.1"/>
    </source>
</evidence>
<dbReference type="Pfam" id="PF14833">
    <property type="entry name" value="NAD_binding_11"/>
    <property type="match status" value="1"/>
</dbReference>
<feature type="domain" description="3-hydroxyisobutyrate dehydrogenase-like NAD-binding" evidence="5">
    <location>
        <begin position="166"/>
        <end position="284"/>
    </location>
</feature>
<dbReference type="PIRSF" id="PIRSF000103">
    <property type="entry name" value="HIBADH"/>
    <property type="match status" value="1"/>
</dbReference>
<dbReference type="SUPFAM" id="SSF51735">
    <property type="entry name" value="NAD(P)-binding Rossmann-fold domains"/>
    <property type="match status" value="1"/>
</dbReference>
<keyword evidence="1" id="KW-0560">Oxidoreductase</keyword>
<gene>
    <name evidence="6" type="ORF">G3I67_00315</name>
</gene>
<accession>A0A6B2QWM2</accession>
<dbReference type="GO" id="GO:0050661">
    <property type="term" value="F:NADP binding"/>
    <property type="evidence" value="ECO:0007669"/>
    <property type="project" value="InterPro"/>
</dbReference>
<organism evidence="6">
    <name type="scientific">Sheuella amnicola</name>
    <dbReference type="NCBI Taxonomy" id="2707330"/>
    <lineage>
        <taxon>Bacteria</taxon>
        <taxon>Pseudomonadati</taxon>
        <taxon>Pseudomonadota</taxon>
        <taxon>Betaproteobacteria</taxon>
        <taxon>Burkholderiales</taxon>
        <taxon>Alcaligenaceae</taxon>
        <taxon>Sheuella</taxon>
    </lineage>
</organism>
<name>A0A6B2QWM2_9BURK</name>
<dbReference type="PANTHER" id="PTHR22981">
    <property type="entry name" value="3-HYDROXYISOBUTYRATE DEHYDROGENASE-RELATED"/>
    <property type="match status" value="1"/>
</dbReference>
<dbReference type="InterPro" id="IPR036291">
    <property type="entry name" value="NAD(P)-bd_dom_sf"/>
</dbReference>
<dbReference type="GO" id="GO:0016616">
    <property type="term" value="F:oxidoreductase activity, acting on the CH-OH group of donors, NAD or NADP as acceptor"/>
    <property type="evidence" value="ECO:0007669"/>
    <property type="project" value="TreeGrafter"/>
</dbReference>
<evidence type="ECO:0000256" key="3">
    <source>
        <dbReference type="PIRSR" id="PIRSR000103-1"/>
    </source>
</evidence>
<keyword evidence="2" id="KW-0520">NAD</keyword>
<dbReference type="InterPro" id="IPR015815">
    <property type="entry name" value="HIBADH-related"/>
</dbReference>
<dbReference type="SUPFAM" id="SSF48179">
    <property type="entry name" value="6-phosphogluconate dehydrogenase C-terminal domain-like"/>
    <property type="match status" value="1"/>
</dbReference>
<evidence type="ECO:0000256" key="1">
    <source>
        <dbReference type="ARBA" id="ARBA00023002"/>
    </source>
</evidence>
<sequence>MKVGLIGLGNMGYHFGSRLLAAGHELVVFDNSATALERLREKGAQIASSSCDLADQVELVLLCLPMPSIVESVVCADDGVMHGKAVRTIVDLSTTGPSVTDAVAKRAAERGIEWVGSPVSGGTIGAEKGTLTLMASGLDSAFKAAEPILQVLGKNIFYLGATPSLGQTMKIVNNTLCAVSIVASCETLVYGAKAGLDPQTMLDVINVSSGRNFATQEKIPQCIVNREFPTRFTTDLLHKDIKLCMEEAEKLGVPMTVSPAARQFLAFAISQGDGPRDYANIIRHIEGWAGQEFGKAVSK</sequence>
<evidence type="ECO:0000259" key="4">
    <source>
        <dbReference type="Pfam" id="PF03446"/>
    </source>
</evidence>
<dbReference type="InterPro" id="IPR006115">
    <property type="entry name" value="6PGDH_NADP-bd"/>
</dbReference>
<feature type="active site" evidence="3">
    <location>
        <position position="170"/>
    </location>
</feature>
<reference evidence="6" key="1">
    <citation type="submission" date="2020-02" db="EMBL/GenBank/DDBJ databases">
        <authorList>
            <person name="Chen W.-M."/>
        </authorList>
    </citation>
    <scope>NUCLEOTIDE SEQUENCE</scope>
    <source>
        <strain evidence="6">NBD-18</strain>
    </source>
</reference>
<evidence type="ECO:0000256" key="2">
    <source>
        <dbReference type="ARBA" id="ARBA00023027"/>
    </source>
</evidence>
<dbReference type="RefSeq" id="WP_163650994.1">
    <property type="nucleotide sequence ID" value="NZ_JAAGRN010000001.1"/>
</dbReference>
<dbReference type="Gene3D" id="1.10.1040.10">
    <property type="entry name" value="N-(1-d-carboxylethyl)-l-norvaline Dehydrogenase, domain 2"/>
    <property type="match status" value="1"/>
</dbReference>
<proteinExistence type="predicted"/>
<comment type="caution">
    <text evidence="6">The sequence shown here is derived from an EMBL/GenBank/DDBJ whole genome shotgun (WGS) entry which is preliminary data.</text>
</comment>